<feature type="domain" description="Flagellar hook-associated protein FlgK helical" evidence="9">
    <location>
        <begin position="92"/>
        <end position="322"/>
    </location>
</feature>
<evidence type="ECO:0000259" key="7">
    <source>
        <dbReference type="Pfam" id="PF00460"/>
    </source>
</evidence>
<accession>A0A1V3A2C6</accession>
<dbReference type="InterPro" id="IPR053927">
    <property type="entry name" value="FlgK_helical"/>
</dbReference>
<evidence type="ECO:0000313" key="11">
    <source>
        <dbReference type="Proteomes" id="UP000189177"/>
    </source>
</evidence>
<evidence type="ECO:0000313" key="10">
    <source>
        <dbReference type="EMBL" id="OOC11494.1"/>
    </source>
</evidence>
<dbReference type="Pfam" id="PF00460">
    <property type="entry name" value="Flg_bb_rod"/>
    <property type="match status" value="1"/>
</dbReference>
<keyword evidence="10" id="KW-0282">Flagellum</keyword>
<dbReference type="GO" id="GO:0009424">
    <property type="term" value="C:bacterial-type flagellum hook"/>
    <property type="evidence" value="ECO:0007669"/>
    <property type="project" value="InterPro"/>
</dbReference>
<dbReference type="EMBL" id="MUZR01000002">
    <property type="protein sequence ID" value="OOC11494.1"/>
    <property type="molecule type" value="Genomic_DNA"/>
</dbReference>
<feature type="domain" description="Flagellar basal body rod protein N-terminal" evidence="7">
    <location>
        <begin position="4"/>
        <end position="33"/>
    </location>
</feature>
<dbReference type="PRINTS" id="PR01005">
    <property type="entry name" value="FLGHOOKAP1"/>
</dbReference>
<dbReference type="STRING" id="252474.B1A74_00575"/>
<dbReference type="NCBIfam" id="TIGR02492">
    <property type="entry name" value="flgK_ends"/>
    <property type="match status" value="1"/>
</dbReference>
<keyword evidence="10" id="KW-0966">Cell projection</keyword>
<dbReference type="InterPro" id="IPR010930">
    <property type="entry name" value="Flg_bb/hook_C_dom"/>
</dbReference>
<dbReference type="Proteomes" id="UP000189177">
    <property type="component" value="Unassembled WGS sequence"/>
</dbReference>
<dbReference type="PANTHER" id="PTHR30033:SF1">
    <property type="entry name" value="FLAGELLAR HOOK-ASSOCIATED PROTEIN 1"/>
    <property type="match status" value="1"/>
</dbReference>
<evidence type="ECO:0000256" key="1">
    <source>
        <dbReference type="ARBA" id="ARBA00004365"/>
    </source>
</evidence>
<reference evidence="10 11" key="1">
    <citation type="submission" date="2017-02" db="EMBL/GenBank/DDBJ databases">
        <title>Genomic diversity within the haloalkaliphilic genus Thioalkalivibrio.</title>
        <authorList>
            <person name="Ahn A.-C."/>
            <person name="Meier-Kolthoff J."/>
            <person name="Overmars L."/>
            <person name="Richter M."/>
            <person name="Woyke T."/>
            <person name="Sorokin D.Y."/>
            <person name="Muyzer G."/>
        </authorList>
    </citation>
    <scope>NUCLEOTIDE SEQUENCE [LARGE SCALE GENOMIC DNA]</scope>
    <source>
        <strain evidence="10 11">HL17</strain>
    </source>
</reference>
<evidence type="ECO:0000259" key="9">
    <source>
        <dbReference type="Pfam" id="PF22638"/>
    </source>
</evidence>
<dbReference type="AlphaFoldDB" id="A0A1V3A2C6"/>
<dbReference type="InterPro" id="IPR019776">
    <property type="entry name" value="Flagellar_basal_body_rod_CS"/>
</dbReference>
<evidence type="ECO:0000256" key="2">
    <source>
        <dbReference type="ARBA" id="ARBA00004613"/>
    </source>
</evidence>
<evidence type="ECO:0000259" key="8">
    <source>
        <dbReference type="Pfam" id="PF06429"/>
    </source>
</evidence>
<dbReference type="GO" id="GO:0005198">
    <property type="term" value="F:structural molecule activity"/>
    <property type="evidence" value="ECO:0007669"/>
    <property type="project" value="InterPro"/>
</dbReference>
<keyword evidence="11" id="KW-1185">Reference proteome</keyword>
<protein>
    <recommendedName>
        <fullName evidence="4">Flagellar hook-associated protein 1</fullName>
    </recommendedName>
</protein>
<feature type="domain" description="Flagellar basal-body/hook protein C-terminal" evidence="8">
    <location>
        <begin position="594"/>
        <end position="631"/>
    </location>
</feature>
<evidence type="ECO:0000256" key="5">
    <source>
        <dbReference type="ARBA" id="ARBA00022525"/>
    </source>
</evidence>
<sequence>MSSLNIGTSGLLAYQRAISTTSNNIANASTEGYSRQSTSLANRPPQFLGGNFQGQGVEVDNVRRISDQFVNNQLRDATSENANAETRVQIANRIDNLLADEASGLQPVLQSFFDAAQDVSSDPTSSAAREVFRTEAESLVERLGSIDSRLQEQRQIVNGQIETGVQEVNDLADALADVNRAIVSGSTQGTPNDLLDQRDRLINDLAEKVDVRTVEQDDGALNVFVGNGQALVLGGDARELRAEPLSGDPERLDIGVASGDGTASISRFIRGGELGGLLEMRGGMLDEAQNTLGQIAHAVGESFNEQNRRGLDLNGEQGEAIFGLGEPRVWGAGDPKPESNPEVSIADAGALTTNDYRLRRDENGDYELRRLPDNRVIDDDDYEIDDVNDEIRVDGMVIDVGELEDDGVTGEWLIQPTRSGASQMEVLMQDGDELAAAAALRAREGDGNQGDATVSSIAATDPDSEAFDGSIDGLEVSFNGTDFERGDGGTIDMEEVDDGVYRVSGDGWEMEVRGTPEDGDTFQVFTNENREGDNRNMQAMNALAEEDLVEGRRNFGDAYNSLIASVGTQTRQAQVAEESASAQLDQAREQREAVSGVNLDEEAADLLRYQQAYQASAQVIQIGNSLFDSLLGAVRG</sequence>
<comment type="similarity">
    <text evidence="3">Belongs to the flagella basal body rod proteins family.</text>
</comment>
<evidence type="ECO:0000256" key="6">
    <source>
        <dbReference type="ARBA" id="ARBA00023143"/>
    </source>
</evidence>
<dbReference type="OrthoDB" id="9802553at2"/>
<keyword evidence="10" id="KW-0969">Cilium</keyword>
<keyword evidence="5" id="KW-0964">Secreted</keyword>
<dbReference type="RefSeq" id="WP_077243469.1">
    <property type="nucleotide sequence ID" value="NZ_MUZR01000002.1"/>
</dbReference>
<comment type="subcellular location">
    <subcellularLocation>
        <location evidence="1">Bacterial flagellum</location>
    </subcellularLocation>
    <subcellularLocation>
        <location evidence="2">Secreted</location>
    </subcellularLocation>
</comment>
<name>A0A1V3A2C6_9GAMM</name>
<dbReference type="Pfam" id="PF22638">
    <property type="entry name" value="FlgK_D1"/>
    <property type="match status" value="1"/>
</dbReference>
<dbReference type="SUPFAM" id="SSF64518">
    <property type="entry name" value="Phase 1 flagellin"/>
    <property type="match status" value="1"/>
</dbReference>
<dbReference type="GO" id="GO:0044780">
    <property type="term" value="P:bacterial-type flagellum assembly"/>
    <property type="evidence" value="ECO:0007669"/>
    <property type="project" value="InterPro"/>
</dbReference>
<evidence type="ECO:0000256" key="3">
    <source>
        <dbReference type="ARBA" id="ARBA00009677"/>
    </source>
</evidence>
<dbReference type="PROSITE" id="PS00588">
    <property type="entry name" value="FLAGELLA_BB_ROD"/>
    <property type="match status" value="1"/>
</dbReference>
<proteinExistence type="inferred from homology"/>
<dbReference type="InterPro" id="IPR001444">
    <property type="entry name" value="Flag_bb_rod_N"/>
</dbReference>
<dbReference type="PANTHER" id="PTHR30033">
    <property type="entry name" value="FLAGELLAR HOOK-ASSOCIATED PROTEIN 1"/>
    <property type="match status" value="1"/>
</dbReference>
<organism evidence="10 11">
    <name type="scientific">Thioalkalivibrio halophilus</name>
    <dbReference type="NCBI Taxonomy" id="252474"/>
    <lineage>
        <taxon>Bacteria</taxon>
        <taxon>Pseudomonadati</taxon>
        <taxon>Pseudomonadota</taxon>
        <taxon>Gammaproteobacteria</taxon>
        <taxon>Chromatiales</taxon>
        <taxon>Ectothiorhodospiraceae</taxon>
        <taxon>Thioalkalivibrio</taxon>
    </lineage>
</organism>
<keyword evidence="6" id="KW-0975">Bacterial flagellum</keyword>
<comment type="caution">
    <text evidence="10">The sequence shown here is derived from an EMBL/GenBank/DDBJ whole genome shotgun (WGS) entry which is preliminary data.</text>
</comment>
<dbReference type="GO" id="GO:0005576">
    <property type="term" value="C:extracellular region"/>
    <property type="evidence" value="ECO:0007669"/>
    <property type="project" value="UniProtKB-SubCell"/>
</dbReference>
<dbReference type="InterPro" id="IPR002371">
    <property type="entry name" value="FlgK"/>
</dbReference>
<gene>
    <name evidence="10" type="ORF">B1A74_00575</name>
</gene>
<evidence type="ECO:0000256" key="4">
    <source>
        <dbReference type="ARBA" id="ARBA00016244"/>
    </source>
</evidence>
<dbReference type="Pfam" id="PF06429">
    <property type="entry name" value="Flg_bbr_C"/>
    <property type="match status" value="1"/>
</dbReference>